<dbReference type="Proteomes" id="UP000007491">
    <property type="component" value="Chromosome"/>
</dbReference>
<proteinExistence type="predicted"/>
<evidence type="ECO:0000313" key="2">
    <source>
        <dbReference type="Proteomes" id="UP000007491"/>
    </source>
</evidence>
<dbReference type="AlphaFoldDB" id="F0TFJ2"/>
<dbReference type="GeneID" id="66523999"/>
<dbReference type="KEGG" id="lai:LAC30SC_06840"/>
<reference evidence="1 2" key="1">
    <citation type="journal article" date="2011" name="J. Bacteriol.">
        <title>Complete genome sequencing of Lactobacillus acidophilus 30SC, isolated from swine intestine.</title>
        <authorList>
            <person name="Oh S."/>
            <person name="Roh H."/>
            <person name="Ko H.J."/>
            <person name="Kim S."/>
            <person name="Kim K.H."/>
            <person name="Lee S.E."/>
            <person name="Chang I.S."/>
            <person name="Kim S."/>
            <person name="Choi I.G."/>
        </authorList>
    </citation>
    <scope>NUCLEOTIDE SEQUENCE [LARGE SCALE GENOMIC DNA]</scope>
    <source>
        <strain evidence="1 2">30SC</strain>
    </source>
</reference>
<protein>
    <submittedName>
        <fullName evidence="1">Uncharacterized protein</fullName>
    </submittedName>
</protein>
<name>F0TFJ2_LACAM</name>
<reference key="2">
    <citation type="submission" date="2011-02" db="EMBL/GenBank/DDBJ databases">
        <authorList>
            <person name="Roh H."/>
            <person name="Ko H.-J."/>
            <person name="Kim S.-H."/>
            <person name="Choi I.-G."/>
            <person name="Oh S."/>
        </authorList>
    </citation>
    <scope>NUCLEOTIDE SEQUENCE</scope>
    <source>
        <strain>30SC</strain>
    </source>
</reference>
<gene>
    <name evidence="1" type="ordered locus">LAC30SC_06840</name>
</gene>
<dbReference type="RefSeq" id="WP_013642105.1">
    <property type="nucleotide sequence ID" value="NZ_JAOTHJ010000011.1"/>
</dbReference>
<evidence type="ECO:0000313" key="1">
    <source>
        <dbReference type="EMBL" id="ADZ07486.1"/>
    </source>
</evidence>
<sequence length="150" mass="16721">MLNLDWVGNKNTDNEKFNDMQYVLDQAVEGLGYGMVEINSDIYNLAQFGNEDQTINRFVKKISDKPLTWSQANEEASNNKLNYDTSTFLDADGYTMLDANDSATLIANVGTLPDGTEITWKTAPKFDNDGILTNTPVISVKEPDKAELEN</sequence>
<dbReference type="HOGENOM" id="CLU_1738165_0_0_9"/>
<accession>F0TFJ2</accession>
<organism evidence="1 2">
    <name type="scientific">Lactobacillus amylovorus</name>
    <dbReference type="NCBI Taxonomy" id="1604"/>
    <lineage>
        <taxon>Bacteria</taxon>
        <taxon>Bacillati</taxon>
        <taxon>Bacillota</taxon>
        <taxon>Bacilli</taxon>
        <taxon>Lactobacillales</taxon>
        <taxon>Lactobacillaceae</taxon>
        <taxon>Lactobacillus</taxon>
    </lineage>
</organism>
<dbReference type="EMBL" id="CP002559">
    <property type="protein sequence ID" value="ADZ07486.1"/>
    <property type="molecule type" value="Genomic_DNA"/>
</dbReference>